<dbReference type="GO" id="GO:0000719">
    <property type="term" value="P:photoreactive repair"/>
    <property type="evidence" value="ECO:0007669"/>
    <property type="project" value="TreeGrafter"/>
</dbReference>
<dbReference type="PANTHER" id="PTHR10211">
    <property type="entry name" value="DEOXYRIBODIPYRIMIDINE PHOTOLYASE"/>
    <property type="match status" value="1"/>
</dbReference>
<dbReference type="PROSITE" id="PS51645">
    <property type="entry name" value="PHR_CRY_ALPHA_BETA"/>
    <property type="match status" value="1"/>
</dbReference>
<gene>
    <name evidence="3" type="primary">phrA</name>
    <name evidence="3" type="ORF">SV7mr_48560</name>
</gene>
<dbReference type="InterPro" id="IPR052219">
    <property type="entry name" value="Photolyase_Class-2"/>
</dbReference>
<dbReference type="Gene3D" id="1.10.579.10">
    <property type="entry name" value="DNA Cyclobutane Dipyrimidine Photolyase, subunit A, domain 3"/>
    <property type="match status" value="1"/>
</dbReference>
<dbReference type="Gene3D" id="3.50.50.60">
    <property type="entry name" value="FAD/NAD(P)-binding domain"/>
    <property type="match status" value="1"/>
</dbReference>
<dbReference type="SUPFAM" id="SSF51905">
    <property type="entry name" value="FAD/NAD(P)-binding domain"/>
    <property type="match status" value="1"/>
</dbReference>
<dbReference type="PANTHER" id="PTHR10211:SF0">
    <property type="entry name" value="DEOXYRIBODIPYRIMIDINE PHOTO-LYASE"/>
    <property type="match status" value="1"/>
</dbReference>
<dbReference type="Proteomes" id="UP000315003">
    <property type="component" value="Chromosome"/>
</dbReference>
<dbReference type="Gene3D" id="3.40.50.620">
    <property type="entry name" value="HUPs"/>
    <property type="match status" value="1"/>
</dbReference>
<dbReference type="Pfam" id="PF00875">
    <property type="entry name" value="DNA_photolyase"/>
    <property type="match status" value="1"/>
</dbReference>
<dbReference type="SUPFAM" id="SSF52425">
    <property type="entry name" value="Cryptochrome/photolyase, N-terminal domain"/>
    <property type="match status" value="1"/>
</dbReference>
<evidence type="ECO:0000313" key="4">
    <source>
        <dbReference type="Proteomes" id="UP000315003"/>
    </source>
</evidence>
<feature type="domain" description="Photolyase/cryptochrome alpha/beta" evidence="2">
    <location>
        <begin position="31"/>
        <end position="162"/>
    </location>
</feature>
<dbReference type="InterPro" id="IPR014729">
    <property type="entry name" value="Rossmann-like_a/b/a_fold"/>
</dbReference>
<keyword evidence="4" id="KW-1185">Reference proteome</keyword>
<dbReference type="AlphaFoldDB" id="A0A517T1R1"/>
<dbReference type="Gene3D" id="1.25.40.80">
    <property type="match status" value="1"/>
</dbReference>
<sequence length="817" mass="91238">MQLESLIELADESLRERTRILKAAGGEIRGELVLYWMHASIRGSENQTLSMAIFLANRLRLPLLVYQGLSERYPYASDRHHWFILQGAKDVQQQFTERGIPYALHVERPGHREPFLRRLAERAAIVVTEDMPVEPLRSWRRKLCQSARGPVLAVDSACVVPSKLIGRAHDRASAFRAATKSLYATRMTQQPLELSLDHSRSITEIERPFQPVDLQVTEIADLVAECQIDHSIGPVTHTVGGSTAGYHRWNLFQQHSISRYHRLRNDPLEGGVSRLSPYLHFGMVAATRIAREASANGSKGAQKFLDELLIWRELAYAFCHYRTDHRRLSAIPEWARQTLADHAGDRDALLPWEQLARGRTGDSLWDSAQRSLLIQGELHGNMRMTWGKALLNWTPDAKQALAMMIDLNHRYALDGRDPASYGGILWCLGQFDRPFSPAQPVFGVVRERSTKQHATRLDPVRYRQRVTRSLWESTPSIGVVGAGVSGLMCARTLMDHGCQVQVFEKSRGYGGRMATRRSGESLQFDNGAQYFTARDKRFVRYVKSWEQSAVVQSWDGTIVTLNQGTATPKASDPRRYVATPKMNALGKHLAEDLSVHLNTRVQAAKRSGDQWQFQSATGENLGTFDQLVVAVPAPQACELLHGSPLLAKQAASVSMTGCWAMMVAFQRPLEVAFDGAFVQDSILSWIAKDSSKPQRGKRLETWVLHGSTDWTEQHLNDSPVSIGLQLREAFWKALGIASIDPVTEDLKLWRFGIPTNPVGETSLYDPDAGVGACGDWCGGPRVEGAFLSGVSLAGQVLRQLAIERGVTPDFPVQPSLF</sequence>
<dbReference type="EMBL" id="CP036272">
    <property type="protein sequence ID" value="QDT62309.1"/>
    <property type="molecule type" value="Genomic_DNA"/>
</dbReference>
<dbReference type="SUPFAM" id="SSF48173">
    <property type="entry name" value="Cryptochrome/photolyase FAD-binding domain"/>
    <property type="match status" value="1"/>
</dbReference>
<evidence type="ECO:0000313" key="3">
    <source>
        <dbReference type="EMBL" id="QDT62309.1"/>
    </source>
</evidence>
<organism evidence="3 4">
    <name type="scientific">Stieleria bergensis</name>
    <dbReference type="NCBI Taxonomy" id="2528025"/>
    <lineage>
        <taxon>Bacteria</taxon>
        <taxon>Pseudomonadati</taxon>
        <taxon>Planctomycetota</taxon>
        <taxon>Planctomycetia</taxon>
        <taxon>Pirellulales</taxon>
        <taxon>Pirellulaceae</taxon>
        <taxon>Stieleria</taxon>
    </lineage>
</organism>
<protein>
    <submittedName>
        <fullName evidence="3">Deoxyribodipyrimidine photo-lyase</fullName>
        <ecNumber evidence="3">4.1.99.3</ecNumber>
    </submittedName>
</protein>
<dbReference type="Gene3D" id="3.90.660.10">
    <property type="match status" value="1"/>
</dbReference>
<dbReference type="Pfam" id="PF13450">
    <property type="entry name" value="NAD_binding_8"/>
    <property type="match status" value="1"/>
</dbReference>
<dbReference type="OrthoDB" id="5792777at2"/>
<accession>A0A517T1R1</accession>
<dbReference type="GO" id="GO:0016491">
    <property type="term" value="F:oxidoreductase activity"/>
    <property type="evidence" value="ECO:0007669"/>
    <property type="project" value="InterPro"/>
</dbReference>
<dbReference type="InterPro" id="IPR006050">
    <property type="entry name" value="DNA_photolyase_N"/>
</dbReference>
<proteinExistence type="predicted"/>
<dbReference type="Pfam" id="PF01593">
    <property type="entry name" value="Amino_oxidase"/>
    <property type="match status" value="1"/>
</dbReference>
<dbReference type="EC" id="4.1.99.3" evidence="3"/>
<dbReference type="RefSeq" id="WP_145277002.1">
    <property type="nucleotide sequence ID" value="NZ_CP036272.1"/>
</dbReference>
<dbReference type="GO" id="GO:0003904">
    <property type="term" value="F:deoxyribodipyrimidine photo-lyase activity"/>
    <property type="evidence" value="ECO:0007669"/>
    <property type="project" value="UniProtKB-EC"/>
</dbReference>
<reference evidence="3 4" key="1">
    <citation type="submission" date="2019-02" db="EMBL/GenBank/DDBJ databases">
        <title>Deep-cultivation of Planctomycetes and their phenomic and genomic characterization uncovers novel biology.</title>
        <authorList>
            <person name="Wiegand S."/>
            <person name="Jogler M."/>
            <person name="Boedeker C."/>
            <person name="Pinto D."/>
            <person name="Vollmers J."/>
            <person name="Rivas-Marin E."/>
            <person name="Kohn T."/>
            <person name="Peeters S.H."/>
            <person name="Heuer A."/>
            <person name="Rast P."/>
            <person name="Oberbeckmann S."/>
            <person name="Bunk B."/>
            <person name="Jeske O."/>
            <person name="Meyerdierks A."/>
            <person name="Storesund J.E."/>
            <person name="Kallscheuer N."/>
            <person name="Luecker S."/>
            <person name="Lage O.M."/>
            <person name="Pohl T."/>
            <person name="Merkel B.J."/>
            <person name="Hornburger P."/>
            <person name="Mueller R.-W."/>
            <person name="Bruemmer F."/>
            <person name="Labrenz M."/>
            <person name="Spormann A.M."/>
            <person name="Op den Camp H."/>
            <person name="Overmann J."/>
            <person name="Amann R."/>
            <person name="Jetten M.S.M."/>
            <person name="Mascher T."/>
            <person name="Medema M.H."/>
            <person name="Devos D.P."/>
            <person name="Kaster A.-K."/>
            <person name="Ovreas L."/>
            <person name="Rohde M."/>
            <person name="Galperin M.Y."/>
            <person name="Jogler C."/>
        </authorList>
    </citation>
    <scope>NUCLEOTIDE SEQUENCE [LARGE SCALE GENOMIC DNA]</scope>
    <source>
        <strain evidence="3 4">SV_7m_r</strain>
    </source>
</reference>
<keyword evidence="3" id="KW-0456">Lyase</keyword>
<dbReference type="InterPro" id="IPR036155">
    <property type="entry name" value="Crypto/Photolyase_N_sf"/>
</dbReference>
<evidence type="ECO:0000256" key="1">
    <source>
        <dbReference type="ARBA" id="ARBA00001932"/>
    </source>
</evidence>
<dbReference type="InterPro" id="IPR002937">
    <property type="entry name" value="Amino_oxidase"/>
</dbReference>
<comment type="cofactor">
    <cofactor evidence="1">
        <name>(6R)-5,10-methylene-5,6,7,8-tetrahydrofolate</name>
        <dbReference type="ChEBI" id="CHEBI:15636"/>
    </cofactor>
</comment>
<dbReference type="InterPro" id="IPR036134">
    <property type="entry name" value="Crypto/Photolyase_FAD-like_sf"/>
</dbReference>
<dbReference type="InterPro" id="IPR036188">
    <property type="entry name" value="FAD/NAD-bd_sf"/>
</dbReference>
<evidence type="ECO:0000259" key="2">
    <source>
        <dbReference type="PROSITE" id="PS51645"/>
    </source>
</evidence>
<name>A0A517T1R1_9BACT</name>